<dbReference type="AlphaFoldDB" id="A0AA91PG13"/>
<name>A0AA91PG13_9MYCO</name>
<protein>
    <submittedName>
        <fullName evidence="1">Uncharacterized protein</fullName>
    </submittedName>
</protein>
<dbReference type="EMBL" id="NCXO01000008">
    <property type="protein sequence ID" value="OSC34697.1"/>
    <property type="molecule type" value="Genomic_DNA"/>
</dbReference>
<sequence length="61" mass="6818">MDVGRHAAAESGLESCDPQVRHGAADAARYWMGDDLRTRSDRAAFLDGFEDGWFGFFGREH</sequence>
<dbReference type="Proteomes" id="UP000193577">
    <property type="component" value="Unassembled WGS sequence"/>
</dbReference>
<reference evidence="1 2" key="1">
    <citation type="submission" date="2017-04" db="EMBL/GenBank/DDBJ databases">
        <title>The new phylogeny of genus Mycobacterium.</title>
        <authorList>
            <person name="Tortoli E."/>
            <person name="Trovato A."/>
            <person name="Cirillo D.M."/>
        </authorList>
    </citation>
    <scope>NUCLEOTIDE SEQUENCE [LARGE SCALE GENOMIC DNA]</scope>
    <source>
        <strain evidence="1 2">KCTC 19819</strain>
    </source>
</reference>
<evidence type="ECO:0000313" key="1">
    <source>
        <dbReference type="EMBL" id="OSC34697.1"/>
    </source>
</evidence>
<organism evidence="1 2">
    <name type="scientific">Mycolicibacillus koreensis</name>
    <dbReference type="NCBI Taxonomy" id="1069220"/>
    <lineage>
        <taxon>Bacteria</taxon>
        <taxon>Bacillati</taxon>
        <taxon>Actinomycetota</taxon>
        <taxon>Actinomycetes</taxon>
        <taxon>Mycobacteriales</taxon>
        <taxon>Mycobacteriaceae</taxon>
        <taxon>Mycolicibacillus</taxon>
    </lineage>
</organism>
<accession>A0AA91PG13</accession>
<proteinExistence type="predicted"/>
<keyword evidence="2" id="KW-1185">Reference proteome</keyword>
<gene>
    <name evidence="1" type="ORF">B8W67_05465</name>
</gene>
<comment type="caution">
    <text evidence="1">The sequence shown here is derived from an EMBL/GenBank/DDBJ whole genome shotgun (WGS) entry which is preliminary data.</text>
</comment>
<evidence type="ECO:0000313" key="2">
    <source>
        <dbReference type="Proteomes" id="UP000193577"/>
    </source>
</evidence>